<proteinExistence type="predicted"/>
<dbReference type="VEuPathDB" id="FungiDB:PYU1_G012898"/>
<keyword evidence="3" id="KW-1185">Reference proteome</keyword>
<dbReference type="EnsemblProtists" id="PYU1_T012925">
    <property type="protein sequence ID" value="PYU1_T012925"/>
    <property type="gene ID" value="PYU1_G012898"/>
</dbReference>
<dbReference type="HOGENOM" id="CLU_026682_0_0_1"/>
<dbReference type="GO" id="GO:0016255">
    <property type="term" value="P:attachment of GPI anchor to protein"/>
    <property type="evidence" value="ECO:0007669"/>
    <property type="project" value="TreeGrafter"/>
</dbReference>
<feature type="transmembrane region" description="Helical" evidence="1">
    <location>
        <begin position="23"/>
        <end position="48"/>
    </location>
</feature>
<dbReference type="Proteomes" id="UP000019132">
    <property type="component" value="Unassembled WGS sequence"/>
</dbReference>
<dbReference type="OMA" id="YTAGMNG"/>
<organism evidence="2 3">
    <name type="scientific">Globisporangium ultimum (strain ATCC 200006 / CBS 805.95 / DAOM BR144)</name>
    <name type="common">Pythium ultimum</name>
    <dbReference type="NCBI Taxonomy" id="431595"/>
    <lineage>
        <taxon>Eukaryota</taxon>
        <taxon>Sar</taxon>
        <taxon>Stramenopiles</taxon>
        <taxon>Oomycota</taxon>
        <taxon>Peronosporomycetes</taxon>
        <taxon>Pythiales</taxon>
        <taxon>Pythiaceae</taxon>
        <taxon>Globisporangium</taxon>
    </lineage>
</organism>
<dbReference type="STRING" id="431595.K3X6S6"/>
<dbReference type="InParanoid" id="K3X6S6"/>
<dbReference type="AlphaFoldDB" id="K3X6S6"/>
<dbReference type="InterPro" id="IPR007246">
    <property type="entry name" value="Gaa1"/>
</dbReference>
<keyword evidence="1" id="KW-0472">Membrane</keyword>
<keyword evidence="1" id="KW-1133">Transmembrane helix</keyword>
<keyword evidence="1" id="KW-0812">Transmembrane</keyword>
<dbReference type="EMBL" id="GL376607">
    <property type="status" value="NOT_ANNOTATED_CDS"/>
    <property type="molecule type" value="Genomic_DNA"/>
</dbReference>
<evidence type="ECO:0000313" key="2">
    <source>
        <dbReference type="EnsemblProtists" id="PYU1_T012925"/>
    </source>
</evidence>
<protein>
    <submittedName>
        <fullName evidence="2">Uncharacterized protein</fullName>
    </submittedName>
</protein>
<reference evidence="2" key="3">
    <citation type="submission" date="2015-02" db="UniProtKB">
        <authorList>
            <consortium name="EnsemblProtists"/>
        </authorList>
    </citation>
    <scope>IDENTIFICATION</scope>
    <source>
        <strain evidence="2">DAOM BR144</strain>
    </source>
</reference>
<dbReference type="Pfam" id="PF04114">
    <property type="entry name" value="Gaa1"/>
    <property type="match status" value="1"/>
</dbReference>
<feature type="transmembrane region" description="Helical" evidence="1">
    <location>
        <begin position="503"/>
        <end position="525"/>
    </location>
</feature>
<evidence type="ECO:0000313" key="3">
    <source>
        <dbReference type="Proteomes" id="UP000019132"/>
    </source>
</evidence>
<dbReference type="GO" id="GO:0042765">
    <property type="term" value="C:GPI-anchor transamidase complex"/>
    <property type="evidence" value="ECO:0007669"/>
    <property type="project" value="InterPro"/>
</dbReference>
<reference evidence="3" key="2">
    <citation type="submission" date="2010-04" db="EMBL/GenBank/DDBJ databases">
        <authorList>
            <person name="Buell R."/>
            <person name="Hamilton J."/>
            <person name="Hostetler J."/>
        </authorList>
    </citation>
    <scope>NUCLEOTIDE SEQUENCE [LARGE SCALE GENOMIC DNA]</scope>
    <source>
        <strain evidence="3">DAOM:BR144</strain>
    </source>
</reference>
<dbReference type="PANTHER" id="PTHR13304:SF0">
    <property type="entry name" value="GLYCOSYLPHOSPHATIDYLINOSITOL ANCHOR ATTACHMENT 1 PROTEIN"/>
    <property type="match status" value="1"/>
</dbReference>
<dbReference type="eggNOG" id="KOG3566">
    <property type="taxonomic scope" value="Eukaryota"/>
</dbReference>
<dbReference type="PANTHER" id="PTHR13304">
    <property type="entry name" value="GLYCOSYLPHOSPHATIDYLINOSITOL ANCHOR ATTACHMENT 1 PROTEIN"/>
    <property type="match status" value="1"/>
</dbReference>
<evidence type="ECO:0000256" key="1">
    <source>
        <dbReference type="SAM" id="Phobius"/>
    </source>
</evidence>
<feature type="transmembrane region" description="Helical" evidence="1">
    <location>
        <begin position="588"/>
        <end position="618"/>
    </location>
</feature>
<feature type="transmembrane region" description="Helical" evidence="1">
    <location>
        <begin position="438"/>
        <end position="457"/>
    </location>
</feature>
<sequence length="719" mass="78352">MASSTASAHAPKPQKKKKLLQKVVGFVGRNALSLCWVTYVVGLVWVLLHPAVTVSTGELKPRGTYISENALLIDSFDARSSHNDVNVARELHRVMLEEIPALPPTGCGDECALTVAWLTSKLRAIDRVDAYHHTFVDRSLRSRTNVYGILRASPLADGKESVVLVTHYRNVGAQNGEYSGVSLSLALLAYLVDAKWLAKDIILLFADDGSLDGIDGFAPGTEAWLQAYHLDPLQLGQQQSGLPMRAGVIRAAVNIETLMSSSKMNAVGILTAGINGQLPNLDLVNTAVTSLRGEHIPVVLDRCDSEHSQPGFCRQDTLSKVHEQVSSILESYVPAEYKHQAREYLKNLHGMLRFMTTLASGPSGAHAHFISYNIDSITLITLENSGNDGGSTTLSPRAILRAVEKIVRAMSNLEEKLHQSFFLYVLPNTKHFVSIGEYYYTVALAVSPAIAHLGYLASKTVGMRVASGLAALLIVELVAIATLTVVARVYASSSGSELSSASWWYLVLAVSLMQAIIVVFVLPLLRSSGVISGCDERRAWWIRVATYEDEHNEEATSSEPPTKTSSERKAELLADIPEQDSGWRCAKFVVMILLVYSHCIIGIINYPMALFCAIPMALFSLIEPLGVAKSVVKKVWCALWLLLSSPIVLFAAGYAMDPIGFLGGLRYVVDSFALRVNLLALPYLCCLYIPVHTLSIGIWLHPVANDNGNAVTTKAKKEN</sequence>
<name>K3X6S6_GLOUD</name>
<reference evidence="3" key="1">
    <citation type="journal article" date="2010" name="Genome Biol.">
        <title>Genome sequence of the necrotrophic plant pathogen Pythium ultimum reveals original pathogenicity mechanisms and effector repertoire.</title>
        <authorList>
            <person name="Levesque C.A."/>
            <person name="Brouwer H."/>
            <person name="Cano L."/>
            <person name="Hamilton J.P."/>
            <person name="Holt C."/>
            <person name="Huitema E."/>
            <person name="Raffaele S."/>
            <person name="Robideau G.P."/>
            <person name="Thines M."/>
            <person name="Win J."/>
            <person name="Zerillo M.M."/>
            <person name="Beakes G.W."/>
            <person name="Boore J.L."/>
            <person name="Busam D."/>
            <person name="Dumas B."/>
            <person name="Ferriera S."/>
            <person name="Fuerstenberg S.I."/>
            <person name="Gachon C.M."/>
            <person name="Gaulin E."/>
            <person name="Govers F."/>
            <person name="Grenville-Briggs L."/>
            <person name="Horner N."/>
            <person name="Hostetler J."/>
            <person name="Jiang R.H."/>
            <person name="Johnson J."/>
            <person name="Krajaejun T."/>
            <person name="Lin H."/>
            <person name="Meijer H.J."/>
            <person name="Moore B."/>
            <person name="Morris P."/>
            <person name="Phuntmart V."/>
            <person name="Puiu D."/>
            <person name="Shetty J."/>
            <person name="Stajich J.E."/>
            <person name="Tripathy S."/>
            <person name="Wawra S."/>
            <person name="van West P."/>
            <person name="Whitty B.R."/>
            <person name="Coutinho P.M."/>
            <person name="Henrissat B."/>
            <person name="Martin F."/>
            <person name="Thomas P.D."/>
            <person name="Tyler B.M."/>
            <person name="De Vries R.P."/>
            <person name="Kamoun S."/>
            <person name="Yandell M."/>
            <person name="Tisserat N."/>
            <person name="Buell C.R."/>
        </authorList>
    </citation>
    <scope>NUCLEOTIDE SEQUENCE</scope>
    <source>
        <strain evidence="3">DAOM:BR144</strain>
    </source>
</reference>
<feature type="transmembrane region" description="Helical" evidence="1">
    <location>
        <begin position="469"/>
        <end position="491"/>
    </location>
</feature>
<accession>K3X6S6</accession>
<feature type="transmembrane region" description="Helical" evidence="1">
    <location>
        <begin position="676"/>
        <end position="700"/>
    </location>
</feature>